<evidence type="ECO:0000256" key="20">
    <source>
        <dbReference type="PROSITE-ProRule" id="PRU10141"/>
    </source>
</evidence>
<evidence type="ECO:0000256" key="14">
    <source>
        <dbReference type="ARBA" id="ARBA00023121"/>
    </source>
</evidence>
<keyword evidence="5" id="KW-0963">Cytoplasm</keyword>
<dbReference type="FunFam" id="3.30.450.20:FF:000059">
    <property type="entry name" value="PAS domain containing serine/threonine kinase"/>
    <property type="match status" value="1"/>
</dbReference>
<keyword evidence="11 24" id="KW-0418">Kinase</keyword>
<evidence type="ECO:0000256" key="3">
    <source>
        <dbReference type="ARBA" id="ARBA00006692"/>
    </source>
</evidence>
<evidence type="ECO:0000256" key="6">
    <source>
        <dbReference type="ARBA" id="ARBA00022527"/>
    </source>
</evidence>
<evidence type="ECO:0000256" key="17">
    <source>
        <dbReference type="ARBA" id="ARBA00048679"/>
    </source>
</evidence>
<dbReference type="InterPro" id="IPR013767">
    <property type="entry name" value="PAS_fold"/>
</dbReference>
<evidence type="ECO:0000256" key="11">
    <source>
        <dbReference type="ARBA" id="ARBA00022777"/>
    </source>
</evidence>
<evidence type="ECO:0000256" key="21">
    <source>
        <dbReference type="SAM" id="MobiDB-lite"/>
    </source>
</evidence>
<feature type="domain" description="Protein kinase" evidence="23">
    <location>
        <begin position="1148"/>
        <end position="1400"/>
    </location>
</feature>
<dbReference type="GO" id="GO:0005634">
    <property type="term" value="C:nucleus"/>
    <property type="evidence" value="ECO:0007669"/>
    <property type="project" value="UniProtKB-SubCell"/>
</dbReference>
<dbReference type="GO" id="GO:0045719">
    <property type="term" value="P:negative regulation of glycogen biosynthetic process"/>
    <property type="evidence" value="ECO:0007669"/>
    <property type="project" value="TreeGrafter"/>
</dbReference>
<comment type="function">
    <text evidence="18">Serine/threonine-protein kinase involved in energy homeostasis and protein translation. Phosphorylates EEF1A1, GYS1, PDX1 and RPS6. Probably plays a role under changing environmental conditions (oxygen, glucose, nutrition), rather than under standard conditions. Acts as a sensor involved in energy homeostasis: regulates glycogen synthase synthesis by mediating phosphorylation of GYS1, leading to GYS1 inactivation. May be involved in glucose-stimulated insulin production in pancreas and regulation of glucagon secretion by glucose in alpha cells; however such data require additional evidences. May play a role in regulation of protein translation by phosphorylating EEF1A1, leading to increase translation efficiency. May also participate in respiratory regulation.</text>
</comment>
<dbReference type="PANTHER" id="PTHR24346">
    <property type="entry name" value="MAP/MICROTUBULE AFFINITY-REGULATING KINASE"/>
    <property type="match status" value="1"/>
</dbReference>
<dbReference type="SMART" id="SM00220">
    <property type="entry name" value="S_TKc"/>
    <property type="match status" value="1"/>
</dbReference>
<dbReference type="EC" id="2.7.11.1" evidence="4"/>
<dbReference type="SUPFAM" id="SSF55785">
    <property type="entry name" value="PYP-like sensor domain (PAS domain)"/>
    <property type="match status" value="1"/>
</dbReference>
<dbReference type="GO" id="GO:0005524">
    <property type="term" value="F:ATP binding"/>
    <property type="evidence" value="ECO:0007669"/>
    <property type="project" value="UniProtKB-UniRule"/>
</dbReference>
<proteinExistence type="inferred from homology"/>
<evidence type="ECO:0000256" key="4">
    <source>
        <dbReference type="ARBA" id="ARBA00012513"/>
    </source>
</evidence>
<dbReference type="InterPro" id="IPR008271">
    <property type="entry name" value="Ser/Thr_kinase_AS"/>
</dbReference>
<evidence type="ECO:0000259" key="22">
    <source>
        <dbReference type="SMART" id="SM00091"/>
    </source>
</evidence>
<name>A0AA35P782_9SAUR</name>
<sequence>MSGKEGASVQPRSTSSAPGTSSEAGCFRRKYSSPCMTMSPSKEVLMDSTIALSHPGVCEELSKSFPWINKKRKSGLSRLCKKKTSLSENGWSSFCLSSLAAQNICASKFHNTWTHLENNSLSCSICSTSSCSLLNALTLEESIQALATAVRNPNKAVFTVDVRTTEILVANDKACKLLGYSTQEVIGQKLSQMISKSNWDIMEALKEEHDDAEYEAVVPGTVVDVISHSNEKIPVSVWMRRMKTHCSQYCVVVLEPVERLSASVFFTSRGEITSCDLLFAHLYGYASSEEVVGQYITDMIPSVQIPIPGKKIPKNIKIQRSVGRAREGTTFPLSLKLEVNLPVEDINPVPDKSAPVLDAEILEDDTSITSPVDCSFRASIWVFTTISGLITVQADGTIYGINNTFSLMLFGYEKKELLGKNITFLIPGFYKYMDRVDDSSLQLPQSRESYDVDSENVSSSGGFNGTEVDGCGMAEGSAGTRPLLAGDVALLQEQQDLARSDGAELCTRKETQPKSGSSLCSVLLSSSEAAAALNGRGYTPSSDVLANDDVLPSGSRCDGGCAETIKPANCQRLEVCSPKRFHSEQCVLKGSTKVRGRNLVWCASEEEDGPLDIRDSGSHEIMKCQSATTMSSDGVEFHTQLDRGGGLPSVVSSLPESVSPVNGRDYALVHNEALPSESSQDGGCPETEAAKLNDCQQYKIHSPKRFHSEPCMLEGRTKLREKNLARCASDLVHKEEDDPLEIHSSGSPHEIMKCHYATTSSERENFFMGDQTSVTCFLEEDLGLGASVTCDAVQVSCGTPTLDEPMCSKQVPCSKHTHGMIDELPTVNLTSSRKSLRFENTELENSAKDSSALLPDERSSSLPVPAGSSIPCDVSALEIVGGKKPSDEVDSVCCGLTDLTLRISGEVNSDFSAASRPIKLPLLSEEDLEQPMDQEINTSVSGQIDPLLCDGSPIGHRKGLLSSKHSGCVNLDLSTCCASEDKSVAERMGEHLKGCSLHSDVQSQEDLMPLMQQSMAQLTSTPVKQEAVQSSAITLNNEILEGNYSGNCYHRDGSRLAILFEVKRVELHDPAALFCIWVMRDHFQSRKQAAAKTQFLLSSLASSSPNLSDVSALSLAELIKATPVFENSRRAEELERLRACEGDYGKKYDTLTLIGRGAFGFVWTARCKKDCKEAVVKFIWKGKVLDYCWVDDPELGRVTQEITILRKLQHPNIIKVLDVFENQQFFQLVMERHGSGLDLFTFIDNQPNLDEPLASYIFRQLVSAVNYLHCKNILHRDIKDENIIIAEDFTIKLIDFGSAAYLEPNKLFYTFCGTIEYCSPEVLSGNPYLGPELEMWSLGITLYTIVFGENPFCELEETMDAVLRPPFKVSDDLMNLLTGLLQPFPEDRTTLEVVVEDPWVTQPLNLANYSWEGVYVSAKPENNHFKMNSSGCSHGSIWAVPSLESEQSLSDDTSNYELMDPQLTGATAASGQEPSTSAAQGPSTSVLA</sequence>
<evidence type="ECO:0000256" key="9">
    <source>
        <dbReference type="ARBA" id="ARBA00022737"/>
    </source>
</evidence>
<evidence type="ECO:0000256" key="18">
    <source>
        <dbReference type="ARBA" id="ARBA00053825"/>
    </source>
</evidence>
<evidence type="ECO:0000256" key="1">
    <source>
        <dbReference type="ARBA" id="ARBA00004123"/>
    </source>
</evidence>
<feature type="compositionally biased region" description="Polar residues" evidence="21">
    <location>
        <begin position="10"/>
        <end position="23"/>
    </location>
</feature>
<dbReference type="Gene3D" id="3.30.200.20">
    <property type="entry name" value="Phosphorylase Kinase, domain 1"/>
    <property type="match status" value="1"/>
</dbReference>
<feature type="region of interest" description="Disordered" evidence="21">
    <location>
        <begin position="840"/>
        <end position="865"/>
    </location>
</feature>
<organism evidence="24 25">
    <name type="scientific">Podarcis lilfordi</name>
    <name type="common">Lilford's wall lizard</name>
    <dbReference type="NCBI Taxonomy" id="74358"/>
    <lineage>
        <taxon>Eukaryota</taxon>
        <taxon>Metazoa</taxon>
        <taxon>Chordata</taxon>
        <taxon>Craniata</taxon>
        <taxon>Vertebrata</taxon>
        <taxon>Euteleostomi</taxon>
        <taxon>Lepidosauria</taxon>
        <taxon>Squamata</taxon>
        <taxon>Bifurcata</taxon>
        <taxon>Unidentata</taxon>
        <taxon>Episquamata</taxon>
        <taxon>Laterata</taxon>
        <taxon>Lacertibaenia</taxon>
        <taxon>Lacertidae</taxon>
        <taxon>Podarcis</taxon>
    </lineage>
</organism>
<evidence type="ECO:0000256" key="7">
    <source>
        <dbReference type="ARBA" id="ARBA00022553"/>
    </source>
</evidence>
<feature type="domain" description="PAS" evidence="22">
    <location>
        <begin position="248"/>
        <end position="317"/>
    </location>
</feature>
<comment type="similarity">
    <text evidence="3">Belongs to the protein kinase superfamily. CAMK Ser/Thr protein kinase family.</text>
</comment>
<dbReference type="SMART" id="SM00091">
    <property type="entry name" value="PAS"/>
    <property type="match status" value="3"/>
</dbReference>
<keyword evidence="10 20" id="KW-0547">Nucleotide-binding</keyword>
<keyword evidence="25" id="KW-1185">Reference proteome</keyword>
<evidence type="ECO:0000256" key="16">
    <source>
        <dbReference type="ARBA" id="ARBA00047899"/>
    </source>
</evidence>
<dbReference type="GO" id="GO:0008289">
    <property type="term" value="F:lipid binding"/>
    <property type="evidence" value="ECO:0007669"/>
    <property type="project" value="UniProtKB-KW"/>
</dbReference>
<keyword evidence="6" id="KW-0723">Serine/threonine-protein kinase</keyword>
<dbReference type="PROSITE" id="PS00107">
    <property type="entry name" value="PROTEIN_KINASE_ATP"/>
    <property type="match status" value="1"/>
</dbReference>
<evidence type="ECO:0000256" key="19">
    <source>
        <dbReference type="ARBA" id="ARBA00071822"/>
    </source>
</evidence>
<dbReference type="PROSITE" id="PS00108">
    <property type="entry name" value="PROTEIN_KINASE_ST"/>
    <property type="match status" value="1"/>
</dbReference>
<evidence type="ECO:0000256" key="15">
    <source>
        <dbReference type="ARBA" id="ARBA00023242"/>
    </source>
</evidence>
<dbReference type="InterPro" id="IPR035965">
    <property type="entry name" value="PAS-like_dom_sf"/>
</dbReference>
<dbReference type="GO" id="GO:0035556">
    <property type="term" value="P:intracellular signal transduction"/>
    <property type="evidence" value="ECO:0007669"/>
    <property type="project" value="TreeGrafter"/>
</dbReference>
<keyword evidence="13" id="KW-0007">Acetylation</keyword>
<dbReference type="NCBIfam" id="TIGR00229">
    <property type="entry name" value="sensory_box"/>
    <property type="match status" value="1"/>
</dbReference>
<dbReference type="InterPro" id="IPR017441">
    <property type="entry name" value="Protein_kinase_ATP_BS"/>
</dbReference>
<dbReference type="FunFam" id="3.30.200.20:FF:000346">
    <property type="entry name" value="PAS domain-containing serine/threonine-protein kinase"/>
    <property type="match status" value="1"/>
</dbReference>
<comment type="subcellular location">
    <subcellularLocation>
        <location evidence="2">Cytoplasm</location>
    </subcellularLocation>
    <subcellularLocation>
        <location evidence="1">Nucleus</location>
    </subcellularLocation>
</comment>
<evidence type="ECO:0000256" key="2">
    <source>
        <dbReference type="ARBA" id="ARBA00004496"/>
    </source>
</evidence>
<keyword evidence="15" id="KW-0539">Nucleus</keyword>
<feature type="domain" description="PAS" evidence="22">
    <location>
        <begin position="144"/>
        <end position="210"/>
    </location>
</feature>
<keyword evidence="7" id="KW-0597">Phosphoprotein</keyword>
<accession>A0AA35P782</accession>
<dbReference type="GO" id="GO:0004674">
    <property type="term" value="F:protein serine/threonine kinase activity"/>
    <property type="evidence" value="ECO:0007669"/>
    <property type="project" value="UniProtKB-KW"/>
</dbReference>
<evidence type="ECO:0000256" key="5">
    <source>
        <dbReference type="ARBA" id="ARBA00022490"/>
    </source>
</evidence>
<comment type="catalytic activity">
    <reaction evidence="16">
        <text>L-threonyl-[protein] + ATP = O-phospho-L-threonyl-[protein] + ADP + H(+)</text>
        <dbReference type="Rhea" id="RHEA:46608"/>
        <dbReference type="Rhea" id="RHEA-COMP:11060"/>
        <dbReference type="Rhea" id="RHEA-COMP:11605"/>
        <dbReference type="ChEBI" id="CHEBI:15378"/>
        <dbReference type="ChEBI" id="CHEBI:30013"/>
        <dbReference type="ChEBI" id="CHEBI:30616"/>
        <dbReference type="ChEBI" id="CHEBI:61977"/>
        <dbReference type="ChEBI" id="CHEBI:456216"/>
        <dbReference type="EC" id="2.7.11.1"/>
    </reaction>
</comment>
<evidence type="ECO:0000313" key="24">
    <source>
        <dbReference type="EMBL" id="CAI5775480.1"/>
    </source>
</evidence>
<feature type="compositionally biased region" description="Polar residues" evidence="21">
    <location>
        <begin position="1464"/>
        <end position="1488"/>
    </location>
</feature>
<keyword evidence="9" id="KW-0677">Repeat</keyword>
<evidence type="ECO:0000256" key="10">
    <source>
        <dbReference type="ARBA" id="ARBA00022741"/>
    </source>
</evidence>
<feature type="region of interest" description="Disordered" evidence="21">
    <location>
        <begin position="1"/>
        <end position="25"/>
    </location>
</feature>
<keyword evidence="12 20" id="KW-0067">ATP-binding</keyword>
<feature type="region of interest" description="Disordered" evidence="21">
    <location>
        <begin position="1449"/>
        <end position="1488"/>
    </location>
</feature>
<dbReference type="GO" id="GO:0005829">
    <property type="term" value="C:cytosol"/>
    <property type="evidence" value="ECO:0007669"/>
    <property type="project" value="TreeGrafter"/>
</dbReference>
<reference evidence="24" key="1">
    <citation type="submission" date="2022-12" db="EMBL/GenBank/DDBJ databases">
        <authorList>
            <person name="Alioto T."/>
            <person name="Alioto T."/>
            <person name="Gomez Garrido J."/>
        </authorList>
    </citation>
    <scope>NUCLEOTIDE SEQUENCE</scope>
</reference>
<evidence type="ECO:0000313" key="25">
    <source>
        <dbReference type="Proteomes" id="UP001178461"/>
    </source>
</evidence>
<dbReference type="Proteomes" id="UP001178461">
    <property type="component" value="Chromosome 5"/>
</dbReference>
<dbReference type="Pfam" id="PF00069">
    <property type="entry name" value="Pkinase"/>
    <property type="match status" value="1"/>
</dbReference>
<dbReference type="FunFam" id="1.10.510.10:FF:000351">
    <property type="entry name" value="PAS domain-containing serine/threonine-protein kinase"/>
    <property type="match status" value="1"/>
</dbReference>
<dbReference type="Gene3D" id="3.30.450.20">
    <property type="entry name" value="PAS domain"/>
    <property type="match status" value="1"/>
</dbReference>
<gene>
    <name evidence="24" type="ORF">PODLI_1B008838</name>
</gene>
<protein>
    <recommendedName>
        <fullName evidence="19">PAS domain-containing serine/threonine-protein kinase</fullName>
        <ecNumber evidence="4">2.7.11.1</ecNumber>
    </recommendedName>
</protein>
<dbReference type="EMBL" id="OX395130">
    <property type="protein sequence ID" value="CAI5775480.1"/>
    <property type="molecule type" value="Genomic_DNA"/>
</dbReference>
<dbReference type="Gene3D" id="1.10.510.10">
    <property type="entry name" value="Transferase(Phosphotransferase) domain 1"/>
    <property type="match status" value="1"/>
</dbReference>
<dbReference type="SUPFAM" id="SSF56112">
    <property type="entry name" value="Protein kinase-like (PK-like)"/>
    <property type="match status" value="1"/>
</dbReference>
<dbReference type="PANTHER" id="PTHR24346:SF51">
    <property type="entry name" value="PAS DOMAIN-CONTAINING SERINE_THREONINE-PROTEIN KINASE"/>
    <property type="match status" value="1"/>
</dbReference>
<keyword evidence="14" id="KW-0446">Lipid-binding</keyword>
<dbReference type="InterPro" id="IPR000014">
    <property type="entry name" value="PAS"/>
</dbReference>
<feature type="binding site" evidence="20">
    <location>
        <position position="1177"/>
    </location>
    <ligand>
        <name>ATP</name>
        <dbReference type="ChEBI" id="CHEBI:30616"/>
    </ligand>
</feature>
<dbReference type="InterPro" id="IPR011009">
    <property type="entry name" value="Kinase-like_dom_sf"/>
</dbReference>
<dbReference type="GO" id="GO:0006355">
    <property type="term" value="P:regulation of DNA-templated transcription"/>
    <property type="evidence" value="ECO:0007669"/>
    <property type="project" value="InterPro"/>
</dbReference>
<comment type="catalytic activity">
    <reaction evidence="17">
        <text>L-seryl-[protein] + ATP = O-phospho-L-seryl-[protein] + ADP + H(+)</text>
        <dbReference type="Rhea" id="RHEA:17989"/>
        <dbReference type="Rhea" id="RHEA-COMP:9863"/>
        <dbReference type="Rhea" id="RHEA-COMP:11604"/>
        <dbReference type="ChEBI" id="CHEBI:15378"/>
        <dbReference type="ChEBI" id="CHEBI:29999"/>
        <dbReference type="ChEBI" id="CHEBI:30616"/>
        <dbReference type="ChEBI" id="CHEBI:83421"/>
        <dbReference type="ChEBI" id="CHEBI:456216"/>
        <dbReference type="EC" id="2.7.11.1"/>
    </reaction>
</comment>
<dbReference type="CDD" id="cd00130">
    <property type="entry name" value="PAS"/>
    <property type="match status" value="2"/>
</dbReference>
<evidence type="ECO:0000256" key="8">
    <source>
        <dbReference type="ARBA" id="ARBA00022679"/>
    </source>
</evidence>
<evidence type="ECO:0000259" key="23">
    <source>
        <dbReference type="SMART" id="SM00220"/>
    </source>
</evidence>
<keyword evidence="8" id="KW-0808">Transferase</keyword>
<feature type="domain" description="PAS" evidence="22">
    <location>
        <begin position="376"/>
        <end position="443"/>
    </location>
</feature>
<evidence type="ECO:0000256" key="12">
    <source>
        <dbReference type="ARBA" id="ARBA00022840"/>
    </source>
</evidence>
<dbReference type="Pfam" id="PF00989">
    <property type="entry name" value="PAS"/>
    <property type="match status" value="1"/>
</dbReference>
<dbReference type="InterPro" id="IPR000719">
    <property type="entry name" value="Prot_kinase_dom"/>
</dbReference>
<dbReference type="Pfam" id="PF13426">
    <property type="entry name" value="PAS_9"/>
    <property type="match status" value="1"/>
</dbReference>
<evidence type="ECO:0000256" key="13">
    <source>
        <dbReference type="ARBA" id="ARBA00022990"/>
    </source>
</evidence>